<evidence type="ECO:0000259" key="8">
    <source>
        <dbReference type="SMART" id="SM00849"/>
    </source>
</evidence>
<evidence type="ECO:0000256" key="5">
    <source>
        <dbReference type="ARBA" id="ARBA00023136"/>
    </source>
</evidence>
<sequence length="774" mass="84800">MIKRPLCMACVLLLAIQAVRVCILGSAEDLKPSALEGAVSDGTRLSLTGTVEKIEEKKKVTALCLSDSAVSVSEQQINEPKILVYINPEQIQKKLNIGNVIQVRGEASLFDRARNPGNFDQRAYYQKQGIHVLVWAEEITVRSFRTDRIKEFLSSLRTRWKNMLEKYLGEYYGNTMSAVLLGEKSGLDEEMKKMYQKNGIGHLLAISGLHMSFIGMGIYGALRRSGLPFVPAGLLGGSVLFLYTLMIGAGVSSTRALIMFLVRIGADMTGRDYDLPTSLGLAAAVICTGQPLYITDAGFQLSFGAILGIWMLSPVLCEMFGCRPDSREREEKGKVRAALSLFMKKFLESMSTSAAVNLLLLGPLLYFYYEVPPYSVFLNILVIPVMPLVMGAGLAGLILGMVLPSAGGLILQVCRIVLWMYDAVCQAAGRIPGSRIVTGQPGMIWLAVYYILLAAVCIAFYKMKEEQRKKELEEIPAKEGRRIFMRLPGAAALISAAAMTLICRWGYTMNGDVEVSVLDVGQGDGIHIRGPAGEELFIDGGSSDVSSAGTYRIEPYLLSNAVDELDYVFLTHGDEDHINGTAELLKDQDLGIRIRNLVLPPEEYLDEKLLETARTAAENGTRVVTMSAGERLESGRDGFSITCLGPEKGAGLEPGNAASLVLGVRYHKFGLLLTGDTELEGEKSLAESGRLGRYPVLKAAHHGSRNSGTEEFLQIVKPECALISAGRDNRYGHPHEETLKRFEDADCLVYSTQECGAIMLKSDGERMWIRGYME</sequence>
<accession>A0A9D2G7Z4</accession>
<comment type="caution">
    <text evidence="9">The sequence shown here is derived from an EMBL/GenBank/DDBJ whole genome shotgun (WGS) entry which is preliminary data.</text>
</comment>
<dbReference type="PANTHER" id="PTHR30619">
    <property type="entry name" value="DNA INTERNALIZATION/COMPETENCE PROTEIN COMEC/REC2"/>
    <property type="match status" value="1"/>
</dbReference>
<dbReference type="PANTHER" id="PTHR30619:SF1">
    <property type="entry name" value="RECOMBINATION PROTEIN 2"/>
    <property type="match status" value="1"/>
</dbReference>
<dbReference type="Pfam" id="PF13567">
    <property type="entry name" value="DUF4131"/>
    <property type="match status" value="1"/>
</dbReference>
<feature type="signal peptide" evidence="7">
    <location>
        <begin position="1"/>
        <end position="20"/>
    </location>
</feature>
<feature type="transmembrane region" description="Helical" evidence="6">
    <location>
        <begin position="200"/>
        <end position="222"/>
    </location>
</feature>
<feature type="chain" id="PRO_5038715409" evidence="7">
    <location>
        <begin position="21"/>
        <end position="774"/>
    </location>
</feature>
<feature type="transmembrane region" description="Helical" evidence="6">
    <location>
        <begin position="229"/>
        <end position="251"/>
    </location>
</feature>
<gene>
    <name evidence="9" type="ORF">H9723_01550</name>
</gene>
<dbReference type="AlphaFoldDB" id="A0A9D2G7Z4"/>
<comment type="subcellular location">
    <subcellularLocation>
        <location evidence="1">Cell membrane</location>
        <topology evidence="1">Multi-pass membrane protein</topology>
    </subcellularLocation>
</comment>
<keyword evidence="7" id="KW-0732">Signal</keyword>
<dbReference type="GO" id="GO:0005886">
    <property type="term" value="C:plasma membrane"/>
    <property type="evidence" value="ECO:0007669"/>
    <property type="project" value="UniProtKB-SubCell"/>
</dbReference>
<keyword evidence="3 6" id="KW-0812">Transmembrane</keyword>
<dbReference type="NCBIfam" id="TIGR00361">
    <property type="entry name" value="ComEC_Rec2"/>
    <property type="match status" value="1"/>
</dbReference>
<dbReference type="Pfam" id="PF00753">
    <property type="entry name" value="Lactamase_B"/>
    <property type="match status" value="1"/>
</dbReference>
<organism evidence="9 10">
    <name type="scientific">Candidatus Mediterraneibacter stercoravium</name>
    <dbReference type="NCBI Taxonomy" id="2838685"/>
    <lineage>
        <taxon>Bacteria</taxon>
        <taxon>Bacillati</taxon>
        <taxon>Bacillota</taxon>
        <taxon>Clostridia</taxon>
        <taxon>Lachnospirales</taxon>
        <taxon>Lachnospiraceae</taxon>
        <taxon>Mediterraneibacter</taxon>
    </lineage>
</organism>
<evidence type="ECO:0000256" key="2">
    <source>
        <dbReference type="ARBA" id="ARBA00022475"/>
    </source>
</evidence>
<dbReference type="NCBIfam" id="TIGR00360">
    <property type="entry name" value="ComEC_N-term"/>
    <property type="match status" value="1"/>
</dbReference>
<protein>
    <submittedName>
        <fullName evidence="9">DNA internalization-related competence protein ComEC/Rec2</fullName>
    </submittedName>
</protein>
<evidence type="ECO:0000256" key="3">
    <source>
        <dbReference type="ARBA" id="ARBA00022692"/>
    </source>
</evidence>
<dbReference type="InterPro" id="IPR052159">
    <property type="entry name" value="Competence_DNA_uptake"/>
</dbReference>
<evidence type="ECO:0000256" key="4">
    <source>
        <dbReference type="ARBA" id="ARBA00022989"/>
    </source>
</evidence>
<dbReference type="InterPro" id="IPR004797">
    <property type="entry name" value="Competence_ComEC/Rec2"/>
</dbReference>
<dbReference type="EMBL" id="DXAY01000034">
    <property type="protein sequence ID" value="HIZ73917.1"/>
    <property type="molecule type" value="Genomic_DNA"/>
</dbReference>
<reference evidence="9" key="2">
    <citation type="submission" date="2021-04" db="EMBL/GenBank/DDBJ databases">
        <authorList>
            <person name="Gilroy R."/>
        </authorList>
    </citation>
    <scope>NUCLEOTIDE SEQUENCE</scope>
    <source>
        <strain evidence="9">CHK196-3914</strain>
    </source>
</reference>
<dbReference type="SUPFAM" id="SSF56281">
    <property type="entry name" value="Metallo-hydrolase/oxidoreductase"/>
    <property type="match status" value="1"/>
</dbReference>
<feature type="transmembrane region" description="Helical" evidence="6">
    <location>
        <begin position="381"/>
        <end position="402"/>
    </location>
</feature>
<dbReference type="SMART" id="SM00849">
    <property type="entry name" value="Lactamase_B"/>
    <property type="match status" value="1"/>
</dbReference>
<keyword evidence="4 6" id="KW-1133">Transmembrane helix</keyword>
<dbReference type="Gene3D" id="3.60.15.10">
    <property type="entry name" value="Ribonuclease Z/Hydroxyacylglutathione hydrolase-like"/>
    <property type="match status" value="1"/>
</dbReference>
<dbReference type="Proteomes" id="UP000824116">
    <property type="component" value="Unassembled WGS sequence"/>
</dbReference>
<dbReference type="Pfam" id="PF03772">
    <property type="entry name" value="Competence"/>
    <property type="match status" value="1"/>
</dbReference>
<dbReference type="InterPro" id="IPR004477">
    <property type="entry name" value="ComEC_N"/>
</dbReference>
<evidence type="ECO:0000313" key="9">
    <source>
        <dbReference type="EMBL" id="HIZ73917.1"/>
    </source>
</evidence>
<dbReference type="InterPro" id="IPR001279">
    <property type="entry name" value="Metallo-B-lactamas"/>
</dbReference>
<feature type="transmembrane region" description="Helical" evidence="6">
    <location>
        <begin position="346"/>
        <end position="369"/>
    </location>
</feature>
<proteinExistence type="predicted"/>
<evidence type="ECO:0000256" key="7">
    <source>
        <dbReference type="SAM" id="SignalP"/>
    </source>
</evidence>
<evidence type="ECO:0000313" key="10">
    <source>
        <dbReference type="Proteomes" id="UP000824116"/>
    </source>
</evidence>
<keyword evidence="2" id="KW-1003">Cell membrane</keyword>
<keyword evidence="5 6" id="KW-0472">Membrane</keyword>
<dbReference type="InterPro" id="IPR035681">
    <property type="entry name" value="ComA-like_MBL"/>
</dbReference>
<dbReference type="InterPro" id="IPR036866">
    <property type="entry name" value="RibonucZ/Hydroxyglut_hydro"/>
</dbReference>
<dbReference type="GO" id="GO:0030420">
    <property type="term" value="P:establishment of competence for transformation"/>
    <property type="evidence" value="ECO:0007669"/>
    <property type="project" value="InterPro"/>
</dbReference>
<feature type="domain" description="Metallo-beta-lactamase" evidence="8">
    <location>
        <begin position="522"/>
        <end position="727"/>
    </location>
</feature>
<feature type="transmembrane region" description="Helical" evidence="6">
    <location>
        <begin position="443"/>
        <end position="462"/>
    </location>
</feature>
<feature type="transmembrane region" description="Helical" evidence="6">
    <location>
        <begin position="483"/>
        <end position="507"/>
    </location>
</feature>
<evidence type="ECO:0000256" key="6">
    <source>
        <dbReference type="SAM" id="Phobius"/>
    </source>
</evidence>
<name>A0A9D2G7Z4_9FIRM</name>
<dbReference type="InterPro" id="IPR025405">
    <property type="entry name" value="DUF4131"/>
</dbReference>
<reference evidence="9" key="1">
    <citation type="journal article" date="2021" name="PeerJ">
        <title>Extensive microbial diversity within the chicken gut microbiome revealed by metagenomics and culture.</title>
        <authorList>
            <person name="Gilroy R."/>
            <person name="Ravi A."/>
            <person name="Getino M."/>
            <person name="Pursley I."/>
            <person name="Horton D.L."/>
            <person name="Alikhan N.F."/>
            <person name="Baker D."/>
            <person name="Gharbi K."/>
            <person name="Hall N."/>
            <person name="Watson M."/>
            <person name="Adriaenssens E.M."/>
            <person name="Foster-Nyarko E."/>
            <person name="Jarju S."/>
            <person name="Secka A."/>
            <person name="Antonio M."/>
            <person name="Oren A."/>
            <person name="Chaudhuri R.R."/>
            <person name="La Ragione R."/>
            <person name="Hildebrand F."/>
            <person name="Pallen M.J."/>
        </authorList>
    </citation>
    <scope>NUCLEOTIDE SEQUENCE</scope>
    <source>
        <strain evidence="9">CHK196-3914</strain>
    </source>
</reference>
<dbReference type="CDD" id="cd07731">
    <property type="entry name" value="ComA-like_MBL-fold"/>
    <property type="match status" value="1"/>
</dbReference>
<evidence type="ECO:0000256" key="1">
    <source>
        <dbReference type="ARBA" id="ARBA00004651"/>
    </source>
</evidence>